<dbReference type="InParanoid" id="A0A067QJB1"/>
<dbReference type="EMBL" id="KK853296">
    <property type="protein sequence ID" value="KDR08805.1"/>
    <property type="molecule type" value="Genomic_DNA"/>
</dbReference>
<accession>A0A067QJB1</accession>
<protein>
    <submittedName>
        <fullName evidence="1">Uncharacterized protein</fullName>
    </submittedName>
</protein>
<evidence type="ECO:0000313" key="2">
    <source>
        <dbReference type="Proteomes" id="UP000027135"/>
    </source>
</evidence>
<proteinExistence type="predicted"/>
<dbReference type="Proteomes" id="UP000027135">
    <property type="component" value="Unassembled WGS sequence"/>
</dbReference>
<keyword evidence="2" id="KW-1185">Reference proteome</keyword>
<organism evidence="1 2">
    <name type="scientific">Zootermopsis nevadensis</name>
    <name type="common">Dampwood termite</name>
    <dbReference type="NCBI Taxonomy" id="136037"/>
    <lineage>
        <taxon>Eukaryota</taxon>
        <taxon>Metazoa</taxon>
        <taxon>Ecdysozoa</taxon>
        <taxon>Arthropoda</taxon>
        <taxon>Hexapoda</taxon>
        <taxon>Insecta</taxon>
        <taxon>Pterygota</taxon>
        <taxon>Neoptera</taxon>
        <taxon>Polyneoptera</taxon>
        <taxon>Dictyoptera</taxon>
        <taxon>Blattodea</taxon>
        <taxon>Blattoidea</taxon>
        <taxon>Termitoidae</taxon>
        <taxon>Termopsidae</taxon>
        <taxon>Zootermopsis</taxon>
    </lineage>
</organism>
<sequence>MITGKEVEQLDNGFIFCPRNVPEGLAAALARYFQLPSTFQRKVKIPPK</sequence>
<dbReference type="AlphaFoldDB" id="A0A067QJB1"/>
<name>A0A067QJB1_ZOONE</name>
<gene>
    <name evidence="1" type="ORF">L798_01566</name>
</gene>
<reference evidence="1 2" key="1">
    <citation type="journal article" date="2014" name="Nat. Commun.">
        <title>Molecular traces of alternative social organization in a termite genome.</title>
        <authorList>
            <person name="Terrapon N."/>
            <person name="Li C."/>
            <person name="Robertson H.M."/>
            <person name="Ji L."/>
            <person name="Meng X."/>
            <person name="Booth W."/>
            <person name="Chen Z."/>
            <person name="Childers C.P."/>
            <person name="Glastad K.M."/>
            <person name="Gokhale K."/>
            <person name="Gowin J."/>
            <person name="Gronenberg W."/>
            <person name="Hermansen R.A."/>
            <person name="Hu H."/>
            <person name="Hunt B.G."/>
            <person name="Huylmans A.K."/>
            <person name="Khalil S.M."/>
            <person name="Mitchell R.D."/>
            <person name="Munoz-Torres M.C."/>
            <person name="Mustard J.A."/>
            <person name="Pan H."/>
            <person name="Reese J.T."/>
            <person name="Scharf M.E."/>
            <person name="Sun F."/>
            <person name="Vogel H."/>
            <person name="Xiao J."/>
            <person name="Yang W."/>
            <person name="Yang Z."/>
            <person name="Yang Z."/>
            <person name="Zhou J."/>
            <person name="Zhu J."/>
            <person name="Brent C.S."/>
            <person name="Elsik C.G."/>
            <person name="Goodisman M.A."/>
            <person name="Liberles D.A."/>
            <person name="Roe R.M."/>
            <person name="Vargo E.L."/>
            <person name="Vilcinskas A."/>
            <person name="Wang J."/>
            <person name="Bornberg-Bauer E."/>
            <person name="Korb J."/>
            <person name="Zhang G."/>
            <person name="Liebig J."/>
        </authorList>
    </citation>
    <scope>NUCLEOTIDE SEQUENCE [LARGE SCALE GENOMIC DNA]</scope>
    <source>
        <tissue evidence="1">Whole organism</tissue>
    </source>
</reference>
<evidence type="ECO:0000313" key="1">
    <source>
        <dbReference type="EMBL" id="KDR08805.1"/>
    </source>
</evidence>